<dbReference type="InterPro" id="IPR055429">
    <property type="entry name" value="TRAPPC13_M"/>
</dbReference>
<dbReference type="VEuPathDB" id="FungiDB:AMAG_10034"/>
<protein>
    <submittedName>
        <fullName evidence="4">Uncharacterized protein</fullName>
    </submittedName>
</protein>
<feature type="region of interest" description="Disordered" evidence="1">
    <location>
        <begin position="1"/>
        <end position="27"/>
    </location>
</feature>
<feature type="compositionally biased region" description="Low complexity" evidence="1">
    <location>
        <begin position="445"/>
        <end position="477"/>
    </location>
</feature>
<reference evidence="5" key="2">
    <citation type="submission" date="2009-11" db="EMBL/GenBank/DDBJ databases">
        <title>The Genome Sequence of Allomyces macrogynus strain ATCC 38327.</title>
        <authorList>
            <consortium name="The Broad Institute Genome Sequencing Platform"/>
            <person name="Russ C."/>
            <person name="Cuomo C."/>
            <person name="Shea T."/>
            <person name="Young S.K."/>
            <person name="Zeng Q."/>
            <person name="Koehrsen M."/>
            <person name="Haas B."/>
            <person name="Borodovsky M."/>
            <person name="Guigo R."/>
            <person name="Alvarado L."/>
            <person name="Berlin A."/>
            <person name="Borenstein D."/>
            <person name="Chen Z."/>
            <person name="Engels R."/>
            <person name="Freedman E."/>
            <person name="Gellesch M."/>
            <person name="Goldberg J."/>
            <person name="Griggs A."/>
            <person name="Gujja S."/>
            <person name="Heiman D."/>
            <person name="Hepburn T."/>
            <person name="Howarth C."/>
            <person name="Jen D."/>
            <person name="Larson L."/>
            <person name="Lewis B."/>
            <person name="Mehta T."/>
            <person name="Park D."/>
            <person name="Pearson M."/>
            <person name="Roberts A."/>
            <person name="Saif S."/>
            <person name="Shenoy N."/>
            <person name="Sisk P."/>
            <person name="Stolte C."/>
            <person name="Sykes S."/>
            <person name="Walk T."/>
            <person name="White J."/>
            <person name="Yandava C."/>
            <person name="Burger G."/>
            <person name="Gray M.W."/>
            <person name="Holland P.W.H."/>
            <person name="King N."/>
            <person name="Lang F.B.F."/>
            <person name="Roger A.J."/>
            <person name="Ruiz-Trillo I."/>
            <person name="Lander E."/>
            <person name="Nusbaum C."/>
        </authorList>
    </citation>
    <scope>NUCLEOTIDE SEQUENCE [LARGE SCALE GENOMIC DNA]</scope>
    <source>
        <strain evidence="5">ATCC 38327</strain>
    </source>
</reference>
<proteinExistence type="predicted"/>
<organism evidence="4 5">
    <name type="scientific">Allomyces macrogynus (strain ATCC 38327)</name>
    <name type="common">Allomyces javanicus var. macrogynus</name>
    <dbReference type="NCBI Taxonomy" id="578462"/>
    <lineage>
        <taxon>Eukaryota</taxon>
        <taxon>Fungi</taxon>
        <taxon>Fungi incertae sedis</taxon>
        <taxon>Blastocladiomycota</taxon>
        <taxon>Blastocladiomycetes</taxon>
        <taxon>Blastocladiales</taxon>
        <taxon>Blastocladiaceae</taxon>
        <taxon>Allomyces</taxon>
    </lineage>
</organism>
<dbReference type="GO" id="GO:1990072">
    <property type="term" value="C:TRAPPIII protein complex"/>
    <property type="evidence" value="ECO:0007669"/>
    <property type="project" value="TreeGrafter"/>
</dbReference>
<evidence type="ECO:0000259" key="3">
    <source>
        <dbReference type="Pfam" id="PF23647"/>
    </source>
</evidence>
<feature type="region of interest" description="Disordered" evidence="1">
    <location>
        <begin position="348"/>
        <end position="367"/>
    </location>
</feature>
<evidence type="ECO:0000256" key="1">
    <source>
        <dbReference type="SAM" id="MobiDB-lite"/>
    </source>
</evidence>
<dbReference type="Proteomes" id="UP000054350">
    <property type="component" value="Unassembled WGS sequence"/>
</dbReference>
<dbReference type="AlphaFoldDB" id="A0A0L0SQ88"/>
<evidence type="ECO:0000313" key="4">
    <source>
        <dbReference type="EMBL" id="KNE64681.1"/>
    </source>
</evidence>
<dbReference type="eggNOG" id="KOG2625">
    <property type="taxonomic scope" value="Eukaryota"/>
</dbReference>
<feature type="region of interest" description="Disordered" evidence="1">
    <location>
        <begin position="57"/>
        <end position="114"/>
    </location>
</feature>
<gene>
    <name evidence="4" type="ORF">AMAG_10034</name>
</gene>
<name>A0A0L0SQ88_ALLM3</name>
<dbReference type="EMBL" id="GG745345">
    <property type="protein sequence ID" value="KNE64681.1"/>
    <property type="molecule type" value="Genomic_DNA"/>
</dbReference>
<dbReference type="Pfam" id="PF06159">
    <property type="entry name" value="TRAPPC13_N"/>
    <property type="match status" value="1"/>
</dbReference>
<feature type="compositionally biased region" description="Pro residues" evidence="1">
    <location>
        <begin position="428"/>
        <end position="444"/>
    </location>
</feature>
<evidence type="ECO:0000259" key="2">
    <source>
        <dbReference type="Pfam" id="PF06159"/>
    </source>
</evidence>
<dbReference type="STRING" id="578462.A0A0L0SQ88"/>
<dbReference type="Pfam" id="PF23647">
    <property type="entry name" value="TRAPPC13_M"/>
    <property type="match status" value="1"/>
</dbReference>
<dbReference type="InterPro" id="IPR010378">
    <property type="entry name" value="TRAPPC13"/>
</dbReference>
<feature type="compositionally biased region" description="Low complexity" evidence="1">
    <location>
        <begin position="80"/>
        <end position="114"/>
    </location>
</feature>
<dbReference type="PANTHER" id="PTHR13134:SF3">
    <property type="entry name" value="TRAFFICKING PROTEIN PARTICLE COMPLEX SUBUNIT 13"/>
    <property type="match status" value="1"/>
</dbReference>
<accession>A0A0L0SQ88</accession>
<feature type="domain" description="Trafficking protein particle complex subunit 13 N-terminal" evidence="2">
    <location>
        <begin position="39"/>
        <end position="224"/>
    </location>
</feature>
<feature type="region of interest" description="Disordered" evidence="1">
    <location>
        <begin position="411"/>
        <end position="518"/>
    </location>
</feature>
<feature type="compositionally biased region" description="Pro residues" evidence="1">
    <location>
        <begin position="356"/>
        <end position="366"/>
    </location>
</feature>
<keyword evidence="5" id="KW-1185">Reference proteome</keyword>
<dbReference type="OrthoDB" id="10250284at2759"/>
<feature type="compositionally biased region" description="Low complexity" evidence="1">
    <location>
        <begin position="411"/>
        <end position="427"/>
    </location>
</feature>
<dbReference type="PANTHER" id="PTHR13134">
    <property type="entry name" value="TRAFFICKING PROTEIN PARTICLE COMPLEX SUBUNIT 13"/>
    <property type="match status" value="1"/>
</dbReference>
<dbReference type="InterPro" id="IPR055427">
    <property type="entry name" value="TRAPPC13_N"/>
</dbReference>
<feature type="domain" description="Trafficking protein particle complex subunit 13 middle" evidence="3">
    <location>
        <begin position="229"/>
        <end position="363"/>
    </location>
</feature>
<evidence type="ECO:0000313" key="5">
    <source>
        <dbReference type="Proteomes" id="UP000054350"/>
    </source>
</evidence>
<sequence length="598" mass="61093">MATAAAAHPPPMRASFSSTTADPAAGASAATLAGANAGHTVSVKLLRLSRPQVAAGSLQAALPAPPSPSDGSVADDPLWSTRGRGSSSSATGSRHVRPSSVASSTASAATPSTPSLPSFITLPSTFGNIHLGEPLNFALVVNNDAPDQVAHLTSVKVELQTSSTRSNLLDANVADRAVLDVNQSTEFRAKHDIKELGMHILVVQVLYSVDGVQKYLRKFYKFQVLNPFQVKTKATPLPHGRVLLELSVQNLMASAVVLTKLALAPNTADYTCVDMTSRPPVPLGASAPPKKPSLLFSTAQMQPDQIRQYLYMFTPRAAPEPCPAPQPGAVPTASNSALGRLEVEWQGGERGRLQTPPLPRKWPAPGHPAADLDVRALTCPTHASVGVPFTITLAVTNLTNMTVALSASTAGLPAASPATPPSAASRPTSPPSPTSASSPPPLPPTRSGRPATSSLLTSPFRSSSASSARSGGSRAPTPTRHRPGSAGSTAAPHGSVTSPLALDDPLPPPAGAAPENHGAQLPPALLVVVGPATTPLGDLLPAQSAQWAVRAVALRRGVLALPVVRLADSHTGAVREIDARVSVVVGGSGVAAAAAPGV</sequence>
<reference evidence="4 5" key="1">
    <citation type="submission" date="2009-11" db="EMBL/GenBank/DDBJ databases">
        <title>Annotation of Allomyces macrogynus ATCC 38327.</title>
        <authorList>
            <consortium name="The Broad Institute Genome Sequencing Platform"/>
            <person name="Russ C."/>
            <person name="Cuomo C."/>
            <person name="Burger G."/>
            <person name="Gray M.W."/>
            <person name="Holland P.W.H."/>
            <person name="King N."/>
            <person name="Lang F.B.F."/>
            <person name="Roger A.J."/>
            <person name="Ruiz-Trillo I."/>
            <person name="Young S.K."/>
            <person name="Zeng Q."/>
            <person name="Gargeya S."/>
            <person name="Fitzgerald M."/>
            <person name="Haas B."/>
            <person name="Abouelleil A."/>
            <person name="Alvarado L."/>
            <person name="Arachchi H.M."/>
            <person name="Berlin A."/>
            <person name="Chapman S.B."/>
            <person name="Gearin G."/>
            <person name="Goldberg J."/>
            <person name="Griggs A."/>
            <person name="Gujja S."/>
            <person name="Hansen M."/>
            <person name="Heiman D."/>
            <person name="Howarth C."/>
            <person name="Larimer J."/>
            <person name="Lui A."/>
            <person name="MacDonald P.J.P."/>
            <person name="McCowen C."/>
            <person name="Montmayeur A."/>
            <person name="Murphy C."/>
            <person name="Neiman D."/>
            <person name="Pearson M."/>
            <person name="Priest M."/>
            <person name="Roberts A."/>
            <person name="Saif S."/>
            <person name="Shea T."/>
            <person name="Sisk P."/>
            <person name="Stolte C."/>
            <person name="Sykes S."/>
            <person name="Wortman J."/>
            <person name="Nusbaum C."/>
            <person name="Birren B."/>
        </authorList>
    </citation>
    <scope>NUCLEOTIDE SEQUENCE [LARGE SCALE GENOMIC DNA]</scope>
    <source>
        <strain evidence="4 5">ATCC 38327</strain>
    </source>
</reference>